<accession>A0A7Z0VJU3</accession>
<protein>
    <recommendedName>
        <fullName evidence="3">Nitrous oxide-stimulated promoter</fullName>
    </recommendedName>
</protein>
<dbReference type="Proteomes" id="UP000094769">
    <property type="component" value="Unassembled WGS sequence"/>
</dbReference>
<proteinExistence type="predicted"/>
<comment type="caution">
    <text evidence="1">The sequence shown here is derived from an EMBL/GenBank/DDBJ whole genome shotgun (WGS) entry which is preliminary data.</text>
</comment>
<dbReference type="RefSeq" id="WP_069126251.1">
    <property type="nucleotide sequence ID" value="NZ_MARB01000016.1"/>
</dbReference>
<dbReference type="OrthoDB" id="5344095at2"/>
<dbReference type="AlphaFoldDB" id="A0A7Z0VJU3"/>
<sequence length="112" mass="13384">MGKHRIKREKQTISAMMAIYCRDHHRTDKALCETCDQLLDYAHRRLDTCPFQEKKPACNHCTVHCYSKDMRLRVQDVMRYAGPKMLFRHPILSLYHLLDKTREVPELSKPRK</sequence>
<evidence type="ECO:0000313" key="1">
    <source>
        <dbReference type="EMBL" id="ODJ86903.1"/>
    </source>
</evidence>
<dbReference type="Pfam" id="PF11756">
    <property type="entry name" value="YgbA_NO"/>
    <property type="match status" value="1"/>
</dbReference>
<dbReference type="InterPro" id="IPR020483">
    <property type="entry name" value="Uncharacterised_YgbA"/>
</dbReference>
<dbReference type="NCBIfam" id="NF007714">
    <property type="entry name" value="PRK10410.1-2"/>
    <property type="match status" value="1"/>
</dbReference>
<name>A0A7Z0VJU3_9GAMM</name>
<dbReference type="EMBL" id="MARB01000016">
    <property type="protein sequence ID" value="ODJ86903.1"/>
    <property type="molecule type" value="Genomic_DNA"/>
</dbReference>
<evidence type="ECO:0000313" key="2">
    <source>
        <dbReference type="Proteomes" id="UP000094769"/>
    </source>
</evidence>
<gene>
    <name evidence="1" type="ORF">CODIS_28590</name>
</gene>
<evidence type="ECO:0008006" key="3">
    <source>
        <dbReference type="Google" id="ProtNLM"/>
    </source>
</evidence>
<organism evidence="1 2">
    <name type="scientific">Candidatus Thiodiazotropha endolucinida</name>
    <dbReference type="NCBI Taxonomy" id="1655433"/>
    <lineage>
        <taxon>Bacteria</taxon>
        <taxon>Pseudomonadati</taxon>
        <taxon>Pseudomonadota</taxon>
        <taxon>Gammaproteobacteria</taxon>
        <taxon>Chromatiales</taxon>
        <taxon>Sedimenticolaceae</taxon>
        <taxon>Candidatus Thiodiazotropha</taxon>
    </lineage>
</organism>
<keyword evidence="2" id="KW-1185">Reference proteome</keyword>
<reference evidence="1 2" key="1">
    <citation type="submission" date="2016-06" db="EMBL/GenBank/DDBJ databases">
        <title>Genome sequence of endosymbiont of Candidatus Endolucinida thiodiazotropha.</title>
        <authorList>
            <person name="Poehlein A."/>
            <person name="Koenig S."/>
            <person name="Heiden S.E."/>
            <person name="Thuermer A."/>
            <person name="Voget S."/>
            <person name="Daniel R."/>
            <person name="Markert S."/>
            <person name="Gros O."/>
            <person name="Schweder T."/>
        </authorList>
    </citation>
    <scope>NUCLEOTIDE SEQUENCE [LARGE SCALE GENOMIC DNA]</scope>
    <source>
        <strain evidence="1 2">COS</strain>
    </source>
</reference>